<organism evidence="1 2">
    <name type="scientific">Marinilabilia salmonicolor</name>
    <dbReference type="NCBI Taxonomy" id="989"/>
    <lineage>
        <taxon>Bacteria</taxon>
        <taxon>Pseudomonadati</taxon>
        <taxon>Bacteroidota</taxon>
        <taxon>Bacteroidia</taxon>
        <taxon>Marinilabiliales</taxon>
        <taxon>Marinilabiliaceae</taxon>
        <taxon>Marinilabilia</taxon>
    </lineage>
</organism>
<comment type="caution">
    <text evidence="1">The sequence shown here is derived from an EMBL/GenBank/DDBJ whole genome shotgun (WGS) entry which is preliminary data.</text>
</comment>
<evidence type="ECO:0000313" key="1">
    <source>
        <dbReference type="EMBL" id="RCW27021.1"/>
    </source>
</evidence>
<dbReference type="EMBL" id="QPIZ01000038">
    <property type="protein sequence ID" value="RCW27021.1"/>
    <property type="molecule type" value="Genomic_DNA"/>
</dbReference>
<evidence type="ECO:0000313" key="2">
    <source>
        <dbReference type="Proteomes" id="UP000252733"/>
    </source>
</evidence>
<protein>
    <recommendedName>
        <fullName evidence="3">ABC transporter family protein</fullName>
    </recommendedName>
</protein>
<sequence>MSNTVIKIENLSKIYRLGEIGTGTLSHDLNRWWAMNIRGKNGRTAKARSSPYYSTPQRIGGITLNLKTTNH</sequence>
<dbReference type="Proteomes" id="UP000252733">
    <property type="component" value="Unassembled WGS sequence"/>
</dbReference>
<keyword evidence="2" id="KW-1185">Reference proteome</keyword>
<reference evidence="1 2" key="1">
    <citation type="submission" date="2018-07" db="EMBL/GenBank/DDBJ databases">
        <title>Freshwater and sediment microbial communities from various areas in North America, analyzing microbe dynamics in response to fracking.</title>
        <authorList>
            <person name="Lamendella R."/>
        </authorList>
    </citation>
    <scope>NUCLEOTIDE SEQUENCE [LARGE SCALE GENOMIC DNA]</scope>
    <source>
        <strain evidence="1 2">160A</strain>
    </source>
</reference>
<accession>A0A368UKZ1</accession>
<dbReference type="AlphaFoldDB" id="A0A368UKZ1"/>
<name>A0A368UKZ1_9BACT</name>
<evidence type="ECO:0008006" key="3">
    <source>
        <dbReference type="Google" id="ProtNLM"/>
    </source>
</evidence>
<dbReference type="RefSeq" id="WP_114438087.1">
    <property type="nucleotide sequence ID" value="NZ_QPIZ01000038.1"/>
</dbReference>
<gene>
    <name evidence="1" type="ORF">DFO77_1384</name>
</gene>
<proteinExistence type="predicted"/>